<keyword evidence="1" id="KW-1133">Transmembrane helix</keyword>
<name>A0A8C9DFS2_PROSS</name>
<accession>A0A8C9DFS2</accession>
<evidence type="ECO:0000256" key="1">
    <source>
        <dbReference type="SAM" id="Phobius"/>
    </source>
</evidence>
<dbReference type="Ensembl" id="ENSPSMT00000007141.1">
    <property type="protein sequence ID" value="ENSPSMP00000006017.1"/>
    <property type="gene ID" value="ENSPSMG00000004569.1"/>
</dbReference>
<sequence length="131" mass="14506">MDQPVQVYERIRLLRRQEDLRCLSLSECLLLSCLGLLVVALGIAVLLHDPSDTMSFSTGLTTIAIGIAFVTFTGAIAMRRVNQNAPIAIRRVNQNEPIIMRPRPGARRRTESDPGTIQPLLVKSPIASTWL</sequence>
<feature type="transmembrane region" description="Helical" evidence="1">
    <location>
        <begin position="59"/>
        <end position="78"/>
    </location>
</feature>
<reference evidence="2" key="1">
    <citation type="submission" date="2025-08" db="UniProtKB">
        <authorList>
            <consortium name="Ensembl"/>
        </authorList>
    </citation>
    <scope>IDENTIFICATION</scope>
</reference>
<feature type="transmembrane region" description="Helical" evidence="1">
    <location>
        <begin position="20"/>
        <end position="47"/>
    </location>
</feature>
<evidence type="ECO:0000313" key="3">
    <source>
        <dbReference type="Proteomes" id="UP000694414"/>
    </source>
</evidence>
<protein>
    <submittedName>
        <fullName evidence="2">Uncharacterized protein</fullName>
    </submittedName>
</protein>
<proteinExistence type="predicted"/>
<keyword evidence="1" id="KW-0812">Transmembrane</keyword>
<keyword evidence="3" id="KW-1185">Reference proteome</keyword>
<dbReference type="AlphaFoldDB" id="A0A8C9DFS2"/>
<keyword evidence="1" id="KW-0472">Membrane</keyword>
<reference evidence="2" key="2">
    <citation type="submission" date="2025-09" db="UniProtKB">
        <authorList>
            <consortium name="Ensembl"/>
        </authorList>
    </citation>
    <scope>IDENTIFICATION</scope>
</reference>
<dbReference type="Proteomes" id="UP000694414">
    <property type="component" value="Unplaced"/>
</dbReference>
<organism evidence="2 3">
    <name type="scientific">Prolemur simus</name>
    <name type="common">Greater bamboo lemur</name>
    <name type="synonym">Hapalemur simus</name>
    <dbReference type="NCBI Taxonomy" id="1328070"/>
    <lineage>
        <taxon>Eukaryota</taxon>
        <taxon>Metazoa</taxon>
        <taxon>Chordata</taxon>
        <taxon>Craniata</taxon>
        <taxon>Vertebrata</taxon>
        <taxon>Euteleostomi</taxon>
        <taxon>Mammalia</taxon>
        <taxon>Eutheria</taxon>
        <taxon>Euarchontoglires</taxon>
        <taxon>Primates</taxon>
        <taxon>Strepsirrhini</taxon>
        <taxon>Lemuriformes</taxon>
        <taxon>Lemuridae</taxon>
        <taxon>Prolemur</taxon>
    </lineage>
</organism>
<dbReference type="GeneTree" id="ENSGT00910000148607"/>
<evidence type="ECO:0000313" key="2">
    <source>
        <dbReference type="Ensembl" id="ENSPSMP00000006017.1"/>
    </source>
</evidence>